<keyword evidence="1" id="KW-0732">Signal</keyword>
<reference evidence="2 3" key="1">
    <citation type="submission" date="2017-08" db="EMBL/GenBank/DDBJ databases">
        <authorList>
            <person name="de Groot N.N."/>
        </authorList>
    </citation>
    <scope>NUCLEOTIDE SEQUENCE [LARGE SCALE GENOMIC DNA]</scope>
    <source>
        <strain evidence="2 3">JC85</strain>
    </source>
</reference>
<sequence length="265" mass="28236">MLLAALAMFFSVTAYGDTHAVATESGTVVDLELVLAVDVSGSMDLEEAQVQRAGYVSALTHPEFLAAIREGYNGRIALSYYEWGGSVSANSRMPWALIETAEDARRFAQKIKERPFASMRGTSLSAALAYGSTLFEGNGYDGARRVIDVSGDGPNNYGAPVAPARDAATALGIVVNGLAIMIRPSAAYGPLDRYYADCVIGGPGAFVVAVQEPEDFAIAIRRKLVLEVSGRLPPPNVFAAAGDSDCLIGEKLRPGFDQYYPELNR</sequence>
<dbReference type="Proteomes" id="UP000219167">
    <property type="component" value="Unassembled WGS sequence"/>
</dbReference>
<evidence type="ECO:0000256" key="1">
    <source>
        <dbReference type="SAM" id="SignalP"/>
    </source>
</evidence>
<dbReference type="EMBL" id="OBQD01000007">
    <property type="protein sequence ID" value="SOC40424.1"/>
    <property type="molecule type" value="Genomic_DNA"/>
</dbReference>
<feature type="chain" id="PRO_5013216255" evidence="1">
    <location>
        <begin position="17"/>
        <end position="265"/>
    </location>
</feature>
<keyword evidence="3" id="KW-1185">Reference proteome</keyword>
<dbReference type="Gene3D" id="3.40.50.410">
    <property type="entry name" value="von Willebrand factor, type A domain"/>
    <property type="match status" value="1"/>
</dbReference>
<dbReference type="CDD" id="cd00198">
    <property type="entry name" value="vWFA"/>
    <property type="match status" value="1"/>
</dbReference>
<feature type="signal peptide" evidence="1">
    <location>
        <begin position="1"/>
        <end position="16"/>
    </location>
</feature>
<evidence type="ECO:0000313" key="3">
    <source>
        <dbReference type="Proteomes" id="UP000219167"/>
    </source>
</evidence>
<gene>
    <name evidence="2" type="ORF">SAMN05892877_107232</name>
</gene>
<evidence type="ECO:0000313" key="2">
    <source>
        <dbReference type="EMBL" id="SOC40424.1"/>
    </source>
</evidence>
<dbReference type="SUPFAM" id="SSF53300">
    <property type="entry name" value="vWA-like"/>
    <property type="match status" value="1"/>
</dbReference>
<dbReference type="Pfam" id="PF06707">
    <property type="entry name" value="DUF1194"/>
    <property type="match status" value="1"/>
</dbReference>
<protein>
    <submittedName>
        <fullName evidence="2">Uncharacterized protein DUF1194</fullName>
    </submittedName>
</protein>
<dbReference type="InterPro" id="IPR036465">
    <property type="entry name" value="vWFA_dom_sf"/>
</dbReference>
<organism evidence="2 3">
    <name type="scientific">Rhizobium subbaraonis</name>
    <dbReference type="NCBI Taxonomy" id="908946"/>
    <lineage>
        <taxon>Bacteria</taxon>
        <taxon>Pseudomonadati</taxon>
        <taxon>Pseudomonadota</taxon>
        <taxon>Alphaproteobacteria</taxon>
        <taxon>Hyphomicrobiales</taxon>
        <taxon>Rhizobiaceae</taxon>
        <taxon>Rhizobium/Agrobacterium group</taxon>
        <taxon>Rhizobium</taxon>
    </lineage>
</organism>
<proteinExistence type="predicted"/>
<accession>A0A285UEQ3</accession>
<dbReference type="AlphaFoldDB" id="A0A285UEQ3"/>
<name>A0A285UEQ3_9HYPH</name>
<dbReference type="InterPro" id="IPR010607">
    <property type="entry name" value="DUF1194"/>
</dbReference>